<dbReference type="EMBL" id="JAGGLL010000001">
    <property type="protein sequence ID" value="MBP2020330.1"/>
    <property type="molecule type" value="Genomic_DNA"/>
</dbReference>
<accession>A0ABS4JXT1</accession>
<reference evidence="2 3" key="1">
    <citation type="submission" date="2021-03" db="EMBL/GenBank/DDBJ databases">
        <title>Genomic Encyclopedia of Type Strains, Phase IV (KMG-IV): sequencing the most valuable type-strain genomes for metagenomic binning, comparative biology and taxonomic classification.</title>
        <authorList>
            <person name="Goeker M."/>
        </authorList>
    </citation>
    <scope>NUCLEOTIDE SEQUENCE [LARGE SCALE GENOMIC DNA]</scope>
    <source>
        <strain evidence="2 3">DSM 28650</strain>
    </source>
</reference>
<feature type="transmembrane region" description="Helical" evidence="1">
    <location>
        <begin position="15"/>
        <end position="37"/>
    </location>
</feature>
<protein>
    <recommendedName>
        <fullName evidence="4">DUF4044 domain-containing protein</fullName>
    </recommendedName>
</protein>
<evidence type="ECO:0000313" key="3">
    <source>
        <dbReference type="Proteomes" id="UP001519308"/>
    </source>
</evidence>
<keyword evidence="3" id="KW-1185">Reference proteome</keyword>
<evidence type="ECO:0008006" key="4">
    <source>
        <dbReference type="Google" id="ProtNLM"/>
    </source>
</evidence>
<keyword evidence="1" id="KW-1133">Transmembrane helix</keyword>
<comment type="caution">
    <text evidence="2">The sequence shown here is derived from an EMBL/GenBank/DDBJ whole genome shotgun (WGS) entry which is preliminary data.</text>
</comment>
<organism evidence="2 3">
    <name type="scientific">Clostridium punense</name>
    <dbReference type="NCBI Taxonomy" id="1054297"/>
    <lineage>
        <taxon>Bacteria</taxon>
        <taxon>Bacillati</taxon>
        <taxon>Bacillota</taxon>
        <taxon>Clostridia</taxon>
        <taxon>Eubacteriales</taxon>
        <taxon>Clostridiaceae</taxon>
        <taxon>Clostridium</taxon>
    </lineage>
</organism>
<gene>
    <name evidence="2" type="ORF">J2Z44_000111</name>
</gene>
<proteinExistence type="predicted"/>
<dbReference type="Proteomes" id="UP001519308">
    <property type="component" value="Unassembled WGS sequence"/>
</dbReference>
<keyword evidence="1" id="KW-0812">Transmembrane</keyword>
<name>A0ABS4JXT1_9CLOT</name>
<evidence type="ECO:0000313" key="2">
    <source>
        <dbReference type="EMBL" id="MBP2020330.1"/>
    </source>
</evidence>
<sequence length="39" mass="4251">MKNKKNTKGAKREKIAKILAAAVCLFMILGILLPAIIRA</sequence>
<keyword evidence="1" id="KW-0472">Membrane</keyword>
<evidence type="ECO:0000256" key="1">
    <source>
        <dbReference type="SAM" id="Phobius"/>
    </source>
</evidence>